<dbReference type="EMBL" id="GG745340">
    <property type="protein sequence ID" value="KNE62691.1"/>
    <property type="molecule type" value="Genomic_DNA"/>
</dbReference>
<reference evidence="2 3" key="1">
    <citation type="submission" date="2009-11" db="EMBL/GenBank/DDBJ databases">
        <title>Annotation of Allomyces macrogynus ATCC 38327.</title>
        <authorList>
            <consortium name="The Broad Institute Genome Sequencing Platform"/>
            <person name="Russ C."/>
            <person name="Cuomo C."/>
            <person name="Burger G."/>
            <person name="Gray M.W."/>
            <person name="Holland P.W.H."/>
            <person name="King N."/>
            <person name="Lang F.B.F."/>
            <person name="Roger A.J."/>
            <person name="Ruiz-Trillo I."/>
            <person name="Young S.K."/>
            <person name="Zeng Q."/>
            <person name="Gargeya S."/>
            <person name="Fitzgerald M."/>
            <person name="Haas B."/>
            <person name="Abouelleil A."/>
            <person name="Alvarado L."/>
            <person name="Arachchi H.M."/>
            <person name="Berlin A."/>
            <person name="Chapman S.B."/>
            <person name="Gearin G."/>
            <person name="Goldberg J."/>
            <person name="Griggs A."/>
            <person name="Gujja S."/>
            <person name="Hansen M."/>
            <person name="Heiman D."/>
            <person name="Howarth C."/>
            <person name="Larimer J."/>
            <person name="Lui A."/>
            <person name="MacDonald P.J.P."/>
            <person name="McCowen C."/>
            <person name="Montmayeur A."/>
            <person name="Murphy C."/>
            <person name="Neiman D."/>
            <person name="Pearson M."/>
            <person name="Priest M."/>
            <person name="Roberts A."/>
            <person name="Saif S."/>
            <person name="Shea T."/>
            <person name="Sisk P."/>
            <person name="Stolte C."/>
            <person name="Sykes S."/>
            <person name="Wortman J."/>
            <person name="Nusbaum C."/>
            <person name="Birren B."/>
        </authorList>
    </citation>
    <scope>NUCLEOTIDE SEQUENCE [LARGE SCALE GENOMIC DNA]</scope>
    <source>
        <strain evidence="2 3">ATCC 38327</strain>
    </source>
</reference>
<feature type="compositionally biased region" description="Low complexity" evidence="1">
    <location>
        <begin position="1"/>
        <end position="15"/>
    </location>
</feature>
<name>A0A0L0SJM5_ALLM3</name>
<feature type="region of interest" description="Disordered" evidence="1">
    <location>
        <begin position="1"/>
        <end position="58"/>
    </location>
</feature>
<dbReference type="AlphaFoldDB" id="A0A0L0SJM5"/>
<dbReference type="Proteomes" id="UP000054350">
    <property type="component" value="Unassembled WGS sequence"/>
</dbReference>
<feature type="region of interest" description="Disordered" evidence="1">
    <location>
        <begin position="227"/>
        <end position="247"/>
    </location>
</feature>
<accession>A0A0L0SJM5</accession>
<feature type="compositionally biased region" description="Basic residues" evidence="1">
    <location>
        <begin position="40"/>
        <end position="52"/>
    </location>
</feature>
<evidence type="ECO:0000256" key="1">
    <source>
        <dbReference type="SAM" id="MobiDB-lite"/>
    </source>
</evidence>
<evidence type="ECO:0000313" key="2">
    <source>
        <dbReference type="EMBL" id="KNE62691.1"/>
    </source>
</evidence>
<proteinExistence type="predicted"/>
<protein>
    <submittedName>
        <fullName evidence="2">Uncharacterized protein</fullName>
    </submittedName>
</protein>
<evidence type="ECO:0000313" key="3">
    <source>
        <dbReference type="Proteomes" id="UP000054350"/>
    </source>
</evidence>
<organism evidence="2 3">
    <name type="scientific">Allomyces macrogynus (strain ATCC 38327)</name>
    <name type="common">Allomyces javanicus var. macrogynus</name>
    <dbReference type="NCBI Taxonomy" id="578462"/>
    <lineage>
        <taxon>Eukaryota</taxon>
        <taxon>Fungi</taxon>
        <taxon>Fungi incertae sedis</taxon>
        <taxon>Blastocladiomycota</taxon>
        <taxon>Blastocladiomycetes</taxon>
        <taxon>Blastocladiales</taxon>
        <taxon>Blastocladiaceae</taxon>
        <taxon>Allomyces</taxon>
    </lineage>
</organism>
<feature type="region of interest" description="Disordered" evidence="1">
    <location>
        <begin position="89"/>
        <end position="125"/>
    </location>
</feature>
<reference evidence="3" key="2">
    <citation type="submission" date="2009-11" db="EMBL/GenBank/DDBJ databases">
        <title>The Genome Sequence of Allomyces macrogynus strain ATCC 38327.</title>
        <authorList>
            <consortium name="The Broad Institute Genome Sequencing Platform"/>
            <person name="Russ C."/>
            <person name="Cuomo C."/>
            <person name="Shea T."/>
            <person name="Young S.K."/>
            <person name="Zeng Q."/>
            <person name="Koehrsen M."/>
            <person name="Haas B."/>
            <person name="Borodovsky M."/>
            <person name="Guigo R."/>
            <person name="Alvarado L."/>
            <person name="Berlin A."/>
            <person name="Borenstein D."/>
            <person name="Chen Z."/>
            <person name="Engels R."/>
            <person name="Freedman E."/>
            <person name="Gellesch M."/>
            <person name="Goldberg J."/>
            <person name="Griggs A."/>
            <person name="Gujja S."/>
            <person name="Heiman D."/>
            <person name="Hepburn T."/>
            <person name="Howarth C."/>
            <person name="Jen D."/>
            <person name="Larson L."/>
            <person name="Lewis B."/>
            <person name="Mehta T."/>
            <person name="Park D."/>
            <person name="Pearson M."/>
            <person name="Roberts A."/>
            <person name="Saif S."/>
            <person name="Shenoy N."/>
            <person name="Sisk P."/>
            <person name="Stolte C."/>
            <person name="Sykes S."/>
            <person name="Walk T."/>
            <person name="White J."/>
            <person name="Yandava C."/>
            <person name="Burger G."/>
            <person name="Gray M.W."/>
            <person name="Holland P.W.H."/>
            <person name="King N."/>
            <person name="Lang F.B.F."/>
            <person name="Roger A.J."/>
            <person name="Ruiz-Trillo I."/>
            <person name="Lander E."/>
            <person name="Nusbaum C."/>
        </authorList>
    </citation>
    <scope>NUCLEOTIDE SEQUENCE [LARGE SCALE GENOMIC DNA]</scope>
    <source>
        <strain evidence="3">ATCC 38327</strain>
    </source>
</reference>
<gene>
    <name evidence="2" type="ORF">AMAG_07883</name>
</gene>
<sequence length="322" mass="34434">MKSSFSANAASDSMPSPSPAPHTMPRQRRASVTSQQGGAVRKRSKRKPKRLSRVVVDKARRKYHIRSSTDLKSHFSEYLHAVASRCTSPMDAHDADMSDDDDESDARSWITASSPSPVPPETPMPARSLSRLGMAATLMLPSPPKDTIVPTMVHSAPVAGPMNPAAPIWLTAPAVAYLPLAVPGAPLSPPQHHELPVADVVPAADPRPVSPEEFEPYQWLRLMLASGATSPSTPPSPPHEGGEEGKVGANAWLTPDMLVAGAEHDEDDDDALQRELRCVAGCLSSSGVRCCCWVATRCSRASPTMPCRAVPCSSPSNDFRLT</sequence>
<dbReference type="VEuPathDB" id="FungiDB:AMAG_07883"/>
<keyword evidence="3" id="KW-1185">Reference proteome</keyword>